<dbReference type="AlphaFoldDB" id="A0A1P8MST4"/>
<comment type="subcellular location">
    <subcellularLocation>
        <location evidence="1">Secreted</location>
    </subcellularLocation>
</comment>
<sequence length="807" mass="83558">MATNDNTNPGTEDSQAISGSSGADTLTGAFGSDTITGGAGADVLSGDGPVEGAWHFETFDFNFSSSAGQAFDIESGTRTASGYVTDFNEGGLTNTVRGTTGNPEDFGVIYTSTLNVTSGGTYRLTTSSDDGSTIQIFDSSGNPVQFNNQTGGTLDYLNNDFHQGTTTRFGDVTLDPNETYTIQIRYWENQGGDTLSATISGPDTGNSSENLLTSPMIGVPPGPEYSVTGTPAGVEGDDVIDGGAGDDTITGDGGNDTLSGGADNDSVDGGSGADNVSGNGGSDTLSGGSGDDTLEGGGGSDTLLGEQGADSLVGGGGADVLVGDDGSDSTTLFEDDFESGASGWSNSTTESDPNLGTSLGRFGATDGVVATERTFELGADSEEVQVEFDALLLDSWDGEDFVITLNGEEVRFSHQAGDTSSPASQSFVSADGATYTIDFTNTQTGELGYTSGGVSNSQDTIMNVVITITDAPAELTLGLGSTLNSSITNESFAIDNFSVVRVDTVNDTLEGGTGNDTLTGGAGDDTYVFNSGDGDDVITDFNAGNTGTISDGDQTNNDFIDLSTYYTNIFELRADLADDGVLNQSVGDFGDNTGLGGSITMTGVTGGDLTFDNTNVACFTKGALIETTEGSVPVDGLRRGMRLRTWDNGDRPVRAVLRRSVDAMGTLAPVHISAGALGNARDLLVSPAHRMLIADWRAQMLFGADEVLVGAVNLVRGDLIYRAPRPRITYYHILMDRHEVIYAEGAPTESFHLTREAVEAAEYGDAEEGAVAMEIARLFPELLICASRCVRPVMKGYEARALAGMLT</sequence>
<accession>A0A1P8MST4</accession>
<dbReference type="PROSITE" id="PS51820">
    <property type="entry name" value="PA14"/>
    <property type="match status" value="1"/>
</dbReference>
<reference evidence="5 6" key="1">
    <citation type="submission" date="2017-01" db="EMBL/GenBank/DDBJ databases">
        <title>Complete genome of Tateyamaria omphalii DOK1-4 isolated from seawater in Dokdo.</title>
        <authorList>
            <person name="Kim J.H."/>
            <person name="Chi W.-J."/>
        </authorList>
    </citation>
    <scope>NUCLEOTIDE SEQUENCE [LARGE SCALE GENOMIC DNA]</scope>
    <source>
        <strain evidence="5 6">DOK1-4</strain>
    </source>
</reference>
<dbReference type="STRING" id="299262.BWR18_05060"/>
<evidence type="ECO:0000256" key="1">
    <source>
        <dbReference type="ARBA" id="ARBA00004613"/>
    </source>
</evidence>
<dbReference type="InterPro" id="IPR050557">
    <property type="entry name" value="RTX_toxin/Mannuronan_C5-epim"/>
</dbReference>
<keyword evidence="2" id="KW-0964">Secreted</keyword>
<dbReference type="GO" id="GO:0005576">
    <property type="term" value="C:extracellular region"/>
    <property type="evidence" value="ECO:0007669"/>
    <property type="project" value="UniProtKB-SubCell"/>
</dbReference>
<feature type="compositionally biased region" description="Polar residues" evidence="3">
    <location>
        <begin position="342"/>
        <end position="357"/>
    </location>
</feature>
<dbReference type="RefSeq" id="WP_076626995.1">
    <property type="nucleotide sequence ID" value="NZ_CP019312.1"/>
</dbReference>
<dbReference type="GO" id="GO:0005509">
    <property type="term" value="F:calcium ion binding"/>
    <property type="evidence" value="ECO:0007669"/>
    <property type="project" value="InterPro"/>
</dbReference>
<keyword evidence="6" id="KW-1185">Reference proteome</keyword>
<protein>
    <recommendedName>
        <fullName evidence="4">PA14 domain-containing protein</fullName>
    </recommendedName>
</protein>
<evidence type="ECO:0000256" key="2">
    <source>
        <dbReference type="ARBA" id="ARBA00022525"/>
    </source>
</evidence>
<dbReference type="Pfam" id="PF07691">
    <property type="entry name" value="PA14"/>
    <property type="match status" value="1"/>
</dbReference>
<dbReference type="PANTHER" id="PTHR38340">
    <property type="entry name" value="S-LAYER PROTEIN"/>
    <property type="match status" value="1"/>
</dbReference>
<dbReference type="Proteomes" id="UP000186336">
    <property type="component" value="Chromosome"/>
</dbReference>
<dbReference type="SUPFAM" id="SSF51120">
    <property type="entry name" value="beta-Roll"/>
    <property type="match status" value="3"/>
</dbReference>
<feature type="domain" description="PA14" evidence="4">
    <location>
        <begin position="49"/>
        <end position="215"/>
    </location>
</feature>
<proteinExistence type="predicted"/>
<dbReference type="Pfam" id="PF13403">
    <property type="entry name" value="Hint_2"/>
    <property type="match status" value="1"/>
</dbReference>
<dbReference type="PROSITE" id="PS00330">
    <property type="entry name" value="HEMOLYSIN_CALCIUM"/>
    <property type="match status" value="4"/>
</dbReference>
<dbReference type="OrthoDB" id="6305173at2"/>
<feature type="region of interest" description="Disordered" evidence="3">
    <location>
        <begin position="227"/>
        <end position="358"/>
    </location>
</feature>
<dbReference type="PRINTS" id="PR00313">
    <property type="entry name" value="CABNDNGRPT"/>
</dbReference>
<dbReference type="EMBL" id="CP019312">
    <property type="protein sequence ID" value="APX11130.1"/>
    <property type="molecule type" value="Genomic_DNA"/>
</dbReference>
<dbReference type="Gene3D" id="2.150.10.10">
    <property type="entry name" value="Serralysin-like metalloprotease, C-terminal"/>
    <property type="match status" value="3"/>
</dbReference>
<feature type="region of interest" description="Disordered" evidence="3">
    <location>
        <begin position="1"/>
        <end position="23"/>
    </location>
</feature>
<feature type="compositionally biased region" description="Low complexity" evidence="3">
    <location>
        <begin position="301"/>
        <end position="312"/>
    </location>
</feature>
<dbReference type="InterPro" id="IPR036844">
    <property type="entry name" value="Hint_dom_sf"/>
</dbReference>
<dbReference type="InterPro" id="IPR018511">
    <property type="entry name" value="Hemolysin-typ_Ca-bd_CS"/>
</dbReference>
<dbReference type="Gene3D" id="2.170.16.10">
    <property type="entry name" value="Hedgehog/Intein (Hint) domain"/>
    <property type="match status" value="1"/>
</dbReference>
<dbReference type="Pfam" id="PF00353">
    <property type="entry name" value="HemolysinCabind"/>
    <property type="match status" value="4"/>
</dbReference>
<evidence type="ECO:0000313" key="6">
    <source>
        <dbReference type="Proteomes" id="UP000186336"/>
    </source>
</evidence>
<dbReference type="SUPFAM" id="SSF56988">
    <property type="entry name" value="Anthrax protective antigen"/>
    <property type="match status" value="1"/>
</dbReference>
<organism evidence="5 6">
    <name type="scientific">Tateyamaria omphalii</name>
    <dbReference type="NCBI Taxonomy" id="299262"/>
    <lineage>
        <taxon>Bacteria</taxon>
        <taxon>Pseudomonadati</taxon>
        <taxon>Pseudomonadota</taxon>
        <taxon>Alphaproteobacteria</taxon>
        <taxon>Rhodobacterales</taxon>
        <taxon>Roseobacteraceae</taxon>
        <taxon>Tateyamaria</taxon>
    </lineage>
</organism>
<dbReference type="InterPro" id="IPR028992">
    <property type="entry name" value="Hedgehog/Intein_dom"/>
</dbReference>
<dbReference type="InterPro" id="IPR011049">
    <property type="entry name" value="Serralysin-like_metalloprot_C"/>
</dbReference>
<dbReference type="InterPro" id="IPR037524">
    <property type="entry name" value="PA14/GLEYA"/>
</dbReference>
<name>A0A1P8MST4_9RHOB</name>
<dbReference type="InterPro" id="IPR001343">
    <property type="entry name" value="Hemolysn_Ca-bd"/>
</dbReference>
<gene>
    <name evidence="5" type="ORF">BWR18_05060</name>
</gene>
<evidence type="ECO:0000313" key="5">
    <source>
        <dbReference type="EMBL" id="APX11130.1"/>
    </source>
</evidence>
<dbReference type="InterPro" id="IPR011658">
    <property type="entry name" value="PA14_dom"/>
</dbReference>
<feature type="compositionally biased region" description="Gly residues" evidence="3">
    <location>
        <begin position="287"/>
        <end position="300"/>
    </location>
</feature>
<dbReference type="KEGG" id="tom:BWR18_05060"/>
<dbReference type="PANTHER" id="PTHR38340:SF1">
    <property type="entry name" value="S-LAYER PROTEIN"/>
    <property type="match status" value="1"/>
</dbReference>
<evidence type="ECO:0000259" key="4">
    <source>
        <dbReference type="PROSITE" id="PS51820"/>
    </source>
</evidence>
<dbReference type="SUPFAM" id="SSF51294">
    <property type="entry name" value="Hedgehog/intein (Hint) domain"/>
    <property type="match status" value="1"/>
</dbReference>
<evidence type="ECO:0000256" key="3">
    <source>
        <dbReference type="SAM" id="MobiDB-lite"/>
    </source>
</evidence>